<dbReference type="Gene3D" id="3.20.20.30">
    <property type="entry name" value="Luciferase-like domain"/>
    <property type="match status" value="1"/>
</dbReference>
<feature type="domain" description="Luciferase-like" evidence="5">
    <location>
        <begin position="6"/>
        <end position="306"/>
    </location>
</feature>
<dbReference type="PANTHER" id="PTHR30137:SF16">
    <property type="entry name" value="BLL0895 PROTEIN"/>
    <property type="match status" value="1"/>
</dbReference>
<dbReference type="InterPro" id="IPR050766">
    <property type="entry name" value="Bact_Lucif_Oxidored"/>
</dbReference>
<dbReference type="InterPro" id="IPR036661">
    <property type="entry name" value="Luciferase-like_sf"/>
</dbReference>
<organism evidence="6 7">
    <name type="scientific">Dactylosporangium vinaceum</name>
    <dbReference type="NCBI Taxonomy" id="53362"/>
    <lineage>
        <taxon>Bacteria</taxon>
        <taxon>Bacillati</taxon>
        <taxon>Actinomycetota</taxon>
        <taxon>Actinomycetes</taxon>
        <taxon>Micromonosporales</taxon>
        <taxon>Micromonosporaceae</taxon>
        <taxon>Dactylosporangium</taxon>
    </lineage>
</organism>
<gene>
    <name evidence="6" type="ORF">ACFFTR_00025</name>
</gene>
<dbReference type="RefSeq" id="WP_223104829.1">
    <property type="nucleotide sequence ID" value="NZ_CP061913.1"/>
</dbReference>
<evidence type="ECO:0000259" key="5">
    <source>
        <dbReference type="Pfam" id="PF00296"/>
    </source>
</evidence>
<dbReference type="PANTHER" id="PTHR30137">
    <property type="entry name" value="LUCIFERASE-LIKE MONOOXYGENASE"/>
    <property type="match status" value="1"/>
</dbReference>
<dbReference type="InterPro" id="IPR011251">
    <property type="entry name" value="Luciferase-like_dom"/>
</dbReference>
<dbReference type="EMBL" id="JBHMCA010000002">
    <property type="protein sequence ID" value="MFB9441467.1"/>
    <property type="molecule type" value="Genomic_DNA"/>
</dbReference>
<evidence type="ECO:0000256" key="1">
    <source>
        <dbReference type="ARBA" id="ARBA00010426"/>
    </source>
</evidence>
<keyword evidence="7" id="KW-1185">Reference proteome</keyword>
<dbReference type="EC" id="1.-.-.-" evidence="6"/>
<proteinExistence type="inferred from homology"/>
<evidence type="ECO:0000313" key="6">
    <source>
        <dbReference type="EMBL" id="MFB9441467.1"/>
    </source>
</evidence>
<comment type="similarity">
    <text evidence="1">Belongs to the bacterial luciferase oxidoreductase family.</text>
</comment>
<evidence type="ECO:0000256" key="2">
    <source>
        <dbReference type="ARBA" id="ARBA00022630"/>
    </source>
</evidence>
<keyword evidence="4" id="KW-0503">Monooxygenase</keyword>
<dbReference type="Proteomes" id="UP001589608">
    <property type="component" value="Unassembled WGS sequence"/>
</dbReference>
<evidence type="ECO:0000256" key="3">
    <source>
        <dbReference type="ARBA" id="ARBA00023002"/>
    </source>
</evidence>
<keyword evidence="2" id="KW-0285">Flavoprotein</keyword>
<reference evidence="6 7" key="1">
    <citation type="submission" date="2024-09" db="EMBL/GenBank/DDBJ databases">
        <authorList>
            <person name="Sun Q."/>
            <person name="Mori K."/>
        </authorList>
    </citation>
    <scope>NUCLEOTIDE SEQUENCE [LARGE SCALE GENOMIC DNA]</scope>
    <source>
        <strain evidence="6 7">JCM 3307</strain>
    </source>
</reference>
<keyword evidence="3 6" id="KW-0560">Oxidoreductase</keyword>
<dbReference type="Pfam" id="PF00296">
    <property type="entry name" value="Bac_luciferase"/>
    <property type="match status" value="1"/>
</dbReference>
<dbReference type="GO" id="GO:0016491">
    <property type="term" value="F:oxidoreductase activity"/>
    <property type="evidence" value="ECO:0007669"/>
    <property type="project" value="UniProtKB-KW"/>
</dbReference>
<sequence>MNPKAFGVFLPPYHDPAKSPHTALRDDIELCGLADDLGYDEMWLGEHHSGGWGTLSSPELLIAALARETRRIRFATGITPLPYHHPLHVAERIALVDHLSAGRVILGCGTGTYVHDMEMVGVDPTTVRAHFRAALDAVRALLAGETVTVETPWFSVKNAVLQLRPYRDRVEIVVASSLSDEAVELLTETGTTPIVNLAPPYGTVRPGTGADPVATLTERVATYRAKSDDPARLRANVFVHLAESAERGVDELIDGFTGQRLGLYRTVLGLPMPAAPAVNRKALESMVEQGVFVVGDAAACVARLEDLLGRLGELETLTFFVPGWLPHSAVREQLTALADEVVPALRAGRAGTAESIRIVSEEAARQAKLRAAMTVSAPAQ</sequence>
<protein>
    <submittedName>
        <fullName evidence="6">LLM class flavin-dependent oxidoreductase</fullName>
        <ecNumber evidence="6">1.-.-.-</ecNumber>
    </submittedName>
</protein>
<comment type="caution">
    <text evidence="6">The sequence shown here is derived from an EMBL/GenBank/DDBJ whole genome shotgun (WGS) entry which is preliminary data.</text>
</comment>
<accession>A0ABV5LY13</accession>
<evidence type="ECO:0000313" key="7">
    <source>
        <dbReference type="Proteomes" id="UP001589608"/>
    </source>
</evidence>
<dbReference type="SUPFAM" id="SSF51679">
    <property type="entry name" value="Bacterial luciferase-like"/>
    <property type="match status" value="1"/>
</dbReference>
<evidence type="ECO:0000256" key="4">
    <source>
        <dbReference type="ARBA" id="ARBA00023033"/>
    </source>
</evidence>
<name>A0ABV5LY13_9ACTN</name>